<evidence type="ECO:0000313" key="4">
    <source>
        <dbReference type="WBParaSite" id="EVEC_0001067701-mRNA-1"/>
    </source>
</evidence>
<accession>A0A0N4VIM4</accession>
<reference evidence="2 3" key="2">
    <citation type="submission" date="2018-10" db="EMBL/GenBank/DDBJ databases">
        <authorList>
            <consortium name="Pathogen Informatics"/>
        </authorList>
    </citation>
    <scope>NUCLEOTIDE SEQUENCE [LARGE SCALE GENOMIC DNA]</scope>
</reference>
<dbReference type="Proteomes" id="UP000274131">
    <property type="component" value="Unassembled WGS sequence"/>
</dbReference>
<protein>
    <submittedName>
        <fullName evidence="2 4">Uncharacterized protein</fullName>
    </submittedName>
</protein>
<reference evidence="4" key="1">
    <citation type="submission" date="2017-02" db="UniProtKB">
        <authorList>
            <consortium name="WormBaseParasite"/>
        </authorList>
    </citation>
    <scope>IDENTIFICATION</scope>
</reference>
<gene>
    <name evidence="2" type="ORF">EVEC_LOCUS10020</name>
</gene>
<evidence type="ECO:0000313" key="2">
    <source>
        <dbReference type="EMBL" id="VDD95269.1"/>
    </source>
</evidence>
<keyword evidence="3" id="KW-1185">Reference proteome</keyword>
<name>A0A0N4VIM4_ENTVE</name>
<dbReference type="WBParaSite" id="EVEC_0001067701-mRNA-1">
    <property type="protein sequence ID" value="EVEC_0001067701-mRNA-1"/>
    <property type="gene ID" value="EVEC_0001067701"/>
</dbReference>
<proteinExistence type="predicted"/>
<dbReference type="EMBL" id="UXUI01010464">
    <property type="protein sequence ID" value="VDD95269.1"/>
    <property type="molecule type" value="Genomic_DNA"/>
</dbReference>
<evidence type="ECO:0000256" key="1">
    <source>
        <dbReference type="SAM" id="MobiDB-lite"/>
    </source>
</evidence>
<sequence length="68" mass="7970">MTQNGGMSIGEQRERKRKRIGWRWKNPSATGEYVGVYGNWRRSTKEENGGQEKRSGPKRENGREEEEE</sequence>
<evidence type="ECO:0000313" key="3">
    <source>
        <dbReference type="Proteomes" id="UP000274131"/>
    </source>
</evidence>
<feature type="region of interest" description="Disordered" evidence="1">
    <location>
        <begin position="1"/>
        <end position="68"/>
    </location>
</feature>
<dbReference type="AlphaFoldDB" id="A0A0N4VIM4"/>
<feature type="compositionally biased region" description="Basic and acidic residues" evidence="1">
    <location>
        <begin position="43"/>
        <end position="62"/>
    </location>
</feature>
<organism evidence="4">
    <name type="scientific">Enterobius vermicularis</name>
    <name type="common">Human pinworm</name>
    <dbReference type="NCBI Taxonomy" id="51028"/>
    <lineage>
        <taxon>Eukaryota</taxon>
        <taxon>Metazoa</taxon>
        <taxon>Ecdysozoa</taxon>
        <taxon>Nematoda</taxon>
        <taxon>Chromadorea</taxon>
        <taxon>Rhabditida</taxon>
        <taxon>Spirurina</taxon>
        <taxon>Oxyuridomorpha</taxon>
        <taxon>Oxyuroidea</taxon>
        <taxon>Oxyuridae</taxon>
        <taxon>Enterobius</taxon>
    </lineage>
</organism>